<evidence type="ECO:0000256" key="6">
    <source>
        <dbReference type="ARBA" id="ARBA00023235"/>
    </source>
</evidence>
<evidence type="ECO:0000259" key="9">
    <source>
        <dbReference type="PROSITE" id="PS50198"/>
    </source>
</evidence>
<comment type="similarity">
    <text evidence="2">Belongs to the PpiC/parvulin rotamase family.</text>
</comment>
<dbReference type="PROSITE" id="PS50198">
    <property type="entry name" value="PPIC_PPIASE_2"/>
    <property type="match status" value="1"/>
</dbReference>
<dbReference type="InterPro" id="IPR050245">
    <property type="entry name" value="PrsA_foldase"/>
</dbReference>
<dbReference type="SUPFAM" id="SSF109998">
    <property type="entry name" value="Triger factor/SurA peptide-binding domain-like"/>
    <property type="match status" value="1"/>
</dbReference>
<protein>
    <recommendedName>
        <fullName evidence="3">peptidylprolyl isomerase</fullName>
        <ecNumber evidence="3">5.2.1.8</ecNumber>
    </recommendedName>
</protein>
<dbReference type="OrthoDB" id="14196at2"/>
<dbReference type="InterPro" id="IPR027304">
    <property type="entry name" value="Trigger_fact/SurA_dom_sf"/>
</dbReference>
<feature type="signal peptide" evidence="8">
    <location>
        <begin position="1"/>
        <end position="22"/>
    </location>
</feature>
<evidence type="ECO:0000313" key="10">
    <source>
        <dbReference type="EMBL" id="TJZ69030.1"/>
    </source>
</evidence>
<dbReference type="Pfam" id="PF00639">
    <property type="entry name" value="Rotamase"/>
    <property type="match status" value="1"/>
</dbReference>
<dbReference type="PANTHER" id="PTHR47245:SF1">
    <property type="entry name" value="FOLDASE PROTEIN PRSA"/>
    <property type="match status" value="1"/>
</dbReference>
<dbReference type="GO" id="GO:0003755">
    <property type="term" value="F:peptidyl-prolyl cis-trans isomerase activity"/>
    <property type="evidence" value="ECO:0007669"/>
    <property type="project" value="UniProtKB-KW"/>
</dbReference>
<feature type="domain" description="PpiC" evidence="9">
    <location>
        <begin position="128"/>
        <end position="218"/>
    </location>
</feature>
<proteinExistence type="inferred from homology"/>
<evidence type="ECO:0000256" key="5">
    <source>
        <dbReference type="ARBA" id="ARBA00023110"/>
    </source>
</evidence>
<accession>A0A4U0PMF6</accession>
<evidence type="ECO:0000256" key="1">
    <source>
        <dbReference type="ARBA" id="ARBA00000971"/>
    </source>
</evidence>
<dbReference type="EC" id="5.2.1.8" evidence="3"/>
<dbReference type="RefSeq" id="WP_136774313.1">
    <property type="nucleotide sequence ID" value="NZ_CP156074.1"/>
</dbReference>
<dbReference type="EMBL" id="SUMF01000022">
    <property type="protein sequence ID" value="TJZ69030.1"/>
    <property type="molecule type" value="Genomic_DNA"/>
</dbReference>
<evidence type="ECO:0000256" key="7">
    <source>
        <dbReference type="PROSITE-ProRule" id="PRU00278"/>
    </source>
</evidence>
<keyword evidence="5 7" id="KW-0697">Rotamase</keyword>
<sequence>MRQTKKLAVAVTLALSTAGAFAAVATVNGVAIPDNRADFFVKQVTERGQKDTPELRSRVKEELVRNEVLTQEAVRKGLDKNADVQTRVDLARQQVLVGALVNEYVKANPVSEAELKKEYDRIKANISGKEYKARHILVKDEAEAKAIIADLKKGKKFEDIAKAKSMDKGSAQNGGDLGWSNPNAFVPEFANALKGLQKGKLSDPVKTQFGYHIIKLDDVRDAKGPSYEEVKPELQRELQGQKVQKYVEDLVGKAKVQ</sequence>
<dbReference type="InterPro" id="IPR000297">
    <property type="entry name" value="PPIase_PpiC"/>
</dbReference>
<organism evidence="10 11">
    <name type="scientific">Chitiniphilus eburneus</name>
    <dbReference type="NCBI Taxonomy" id="2571148"/>
    <lineage>
        <taxon>Bacteria</taxon>
        <taxon>Pseudomonadati</taxon>
        <taxon>Pseudomonadota</taxon>
        <taxon>Betaproteobacteria</taxon>
        <taxon>Neisseriales</taxon>
        <taxon>Chitinibacteraceae</taxon>
        <taxon>Chitiniphilus</taxon>
    </lineage>
</organism>
<dbReference type="AlphaFoldDB" id="A0A4U0PMF6"/>
<keyword evidence="4 8" id="KW-0732">Signal</keyword>
<keyword evidence="6 7" id="KW-0413">Isomerase</keyword>
<dbReference type="Gene3D" id="3.10.50.40">
    <property type="match status" value="1"/>
</dbReference>
<evidence type="ECO:0000313" key="11">
    <source>
        <dbReference type="Proteomes" id="UP000310016"/>
    </source>
</evidence>
<comment type="catalytic activity">
    <reaction evidence="1">
        <text>[protein]-peptidylproline (omega=180) = [protein]-peptidylproline (omega=0)</text>
        <dbReference type="Rhea" id="RHEA:16237"/>
        <dbReference type="Rhea" id="RHEA-COMP:10747"/>
        <dbReference type="Rhea" id="RHEA-COMP:10748"/>
        <dbReference type="ChEBI" id="CHEBI:83833"/>
        <dbReference type="ChEBI" id="CHEBI:83834"/>
        <dbReference type="EC" id="5.2.1.8"/>
    </reaction>
</comment>
<name>A0A4U0PMF6_9NEIS</name>
<keyword evidence="11" id="KW-1185">Reference proteome</keyword>
<dbReference type="Gene3D" id="1.10.8.1040">
    <property type="match status" value="1"/>
</dbReference>
<reference evidence="10 11" key="1">
    <citation type="submission" date="2019-04" db="EMBL/GenBank/DDBJ databases">
        <title>Chitiniphilus eburnea sp. nov., a novel chitinolytic bacterium isolated from aquaculture sludge.</title>
        <authorList>
            <person name="Sheng M."/>
        </authorList>
    </citation>
    <scope>NUCLEOTIDE SEQUENCE [LARGE SCALE GENOMIC DNA]</scope>
    <source>
        <strain evidence="10 11">HX-2-15</strain>
    </source>
</reference>
<gene>
    <name evidence="10" type="ORF">FAZ21_15300</name>
</gene>
<dbReference type="SUPFAM" id="SSF54534">
    <property type="entry name" value="FKBP-like"/>
    <property type="match status" value="1"/>
</dbReference>
<dbReference type="InterPro" id="IPR046357">
    <property type="entry name" value="PPIase_dom_sf"/>
</dbReference>
<evidence type="ECO:0000256" key="2">
    <source>
        <dbReference type="ARBA" id="ARBA00007656"/>
    </source>
</evidence>
<comment type="caution">
    <text evidence="10">The sequence shown here is derived from an EMBL/GenBank/DDBJ whole genome shotgun (WGS) entry which is preliminary data.</text>
</comment>
<evidence type="ECO:0000256" key="3">
    <source>
        <dbReference type="ARBA" id="ARBA00013194"/>
    </source>
</evidence>
<evidence type="ECO:0000256" key="8">
    <source>
        <dbReference type="SAM" id="SignalP"/>
    </source>
</evidence>
<evidence type="ECO:0000256" key="4">
    <source>
        <dbReference type="ARBA" id="ARBA00022729"/>
    </source>
</evidence>
<dbReference type="PANTHER" id="PTHR47245">
    <property type="entry name" value="PEPTIDYLPROLYL ISOMERASE"/>
    <property type="match status" value="1"/>
</dbReference>
<dbReference type="Proteomes" id="UP000310016">
    <property type="component" value="Unassembled WGS sequence"/>
</dbReference>
<feature type="chain" id="PRO_5020534338" description="peptidylprolyl isomerase" evidence="8">
    <location>
        <begin position="23"/>
        <end position="257"/>
    </location>
</feature>